<keyword evidence="1" id="KW-0472">Membrane</keyword>
<dbReference type="Gene3D" id="2.60.40.10">
    <property type="entry name" value="Immunoglobulins"/>
    <property type="match status" value="1"/>
</dbReference>
<dbReference type="GO" id="GO:0016787">
    <property type="term" value="F:hydrolase activity"/>
    <property type="evidence" value="ECO:0007669"/>
    <property type="project" value="InterPro"/>
</dbReference>
<dbReference type="AlphaFoldDB" id="A0A8S3ZVR4"/>
<evidence type="ECO:0000259" key="2">
    <source>
        <dbReference type="Pfam" id="PF00149"/>
    </source>
</evidence>
<sequence length="635" mass="72370">MIRMRCIVVFIVVGIALGIGISTFFSSLDPGRVRGSGTDVDEYLRSSRKWSSEENKIANIFWIVQIWNKFCEEYLSIIKPEVVLISGDLTDAKTPSGIGSRQIRDEWIIYENSVKKCHAYSNAKWLDLRGNHDSFDVFDFGSKNNYYKLHSVHGSSLKEKSDFESGFIHKLEMPFGTYSFIGIDTCSRPGPNRPFNFFGYLDDKQIQHIKSLEAASKGSNHTVWFGHFPTSLIVHNPPVLRQIMSSAIAYLCGHLHTLNNLVPKMYSRHKTGQLELELGDWKDNRIFRVMAFDHDLMSFTDAKLGTWPIVIITNPKNNQFYSPHEPLELIASSTLIRILIFSHVKIKQVEVKIDKQLEGYAYQVDPNHPLYELPWSPVHFASGTHTIEVFITDAHRMNTTVSQHFSVDGSEMHFDFVPRLILMLNIYSAGKLIFSLLVFFYALVLTSLRQFTYIRVCYLHGRVFVTSFVNAWIMKLWLAARSNVSYYILIGSVLYLTFGPWFVGYLLSDKIGVVFVWGILVEGTFLPGGITYFYGIFQFLMFNVPLTLILGHLLDTRRKHGHKLSLGHHLSILIPVGLLQVFTIYLVLTEFPRAYGQTSLLLGPLRTGSTLLLPLSVLCAYRTDLKHLLAVNGPT</sequence>
<feature type="domain" description="TMEM62 C-terminal" evidence="4">
    <location>
        <begin position="431"/>
        <end position="561"/>
    </location>
</feature>
<dbReference type="SUPFAM" id="SSF56300">
    <property type="entry name" value="Metallo-dependent phosphatases"/>
    <property type="match status" value="1"/>
</dbReference>
<dbReference type="Proteomes" id="UP000678393">
    <property type="component" value="Unassembled WGS sequence"/>
</dbReference>
<dbReference type="InterPro" id="IPR029052">
    <property type="entry name" value="Metallo-depent_PP-like"/>
</dbReference>
<feature type="domain" description="Calcineurin-like phosphoesterase" evidence="2">
    <location>
        <begin position="75"/>
        <end position="257"/>
    </location>
</feature>
<accession>A0A8S3ZVR4</accession>
<evidence type="ECO:0008006" key="7">
    <source>
        <dbReference type="Google" id="ProtNLM"/>
    </source>
</evidence>
<comment type="caution">
    <text evidence="5">The sequence shown here is derived from an EMBL/GenBank/DDBJ whole genome shotgun (WGS) entry which is preliminary data.</text>
</comment>
<evidence type="ECO:0000313" key="6">
    <source>
        <dbReference type="Proteomes" id="UP000678393"/>
    </source>
</evidence>
<organism evidence="5 6">
    <name type="scientific">Candidula unifasciata</name>
    <dbReference type="NCBI Taxonomy" id="100452"/>
    <lineage>
        <taxon>Eukaryota</taxon>
        <taxon>Metazoa</taxon>
        <taxon>Spiralia</taxon>
        <taxon>Lophotrochozoa</taxon>
        <taxon>Mollusca</taxon>
        <taxon>Gastropoda</taxon>
        <taxon>Heterobranchia</taxon>
        <taxon>Euthyneura</taxon>
        <taxon>Panpulmonata</taxon>
        <taxon>Eupulmonata</taxon>
        <taxon>Stylommatophora</taxon>
        <taxon>Helicina</taxon>
        <taxon>Helicoidea</taxon>
        <taxon>Geomitridae</taxon>
        <taxon>Candidula</taxon>
    </lineage>
</organism>
<dbReference type="Gene3D" id="3.60.21.10">
    <property type="match status" value="1"/>
</dbReference>
<proteinExistence type="predicted"/>
<keyword evidence="1" id="KW-1133">Transmembrane helix</keyword>
<dbReference type="PANTHER" id="PTHR14795">
    <property type="entry name" value="HELICASE RELATED"/>
    <property type="match status" value="1"/>
</dbReference>
<dbReference type="Pfam" id="PF00149">
    <property type="entry name" value="Metallophos"/>
    <property type="match status" value="1"/>
</dbReference>
<feature type="transmembrane region" description="Helical" evidence="1">
    <location>
        <begin position="420"/>
        <end position="444"/>
    </location>
</feature>
<evidence type="ECO:0000313" key="5">
    <source>
        <dbReference type="EMBL" id="CAG5132050.1"/>
    </source>
</evidence>
<feature type="transmembrane region" description="Helical" evidence="1">
    <location>
        <begin position="566"/>
        <end position="588"/>
    </location>
</feature>
<dbReference type="InterPro" id="IPR004843">
    <property type="entry name" value="Calcineurin-like_PHP"/>
</dbReference>
<evidence type="ECO:0000259" key="3">
    <source>
        <dbReference type="Pfam" id="PF24384"/>
    </source>
</evidence>
<dbReference type="EMBL" id="CAJHNH020005035">
    <property type="protein sequence ID" value="CAG5132050.1"/>
    <property type="molecule type" value="Genomic_DNA"/>
</dbReference>
<protein>
    <recommendedName>
        <fullName evidence="7">Calcineurin-like phosphoesterase domain-containing protein</fullName>
    </recommendedName>
</protein>
<feature type="transmembrane region" description="Helical" evidence="1">
    <location>
        <begin position="511"/>
        <end position="530"/>
    </location>
</feature>
<dbReference type="OrthoDB" id="27234at2759"/>
<evidence type="ECO:0000259" key="4">
    <source>
        <dbReference type="Pfam" id="PF24394"/>
    </source>
</evidence>
<dbReference type="Pfam" id="PF24384">
    <property type="entry name" value="Ig_TMM62"/>
    <property type="match status" value="1"/>
</dbReference>
<dbReference type="InterPro" id="IPR056229">
    <property type="entry name" value="Ig_TMM62"/>
</dbReference>
<dbReference type="InterPro" id="IPR056230">
    <property type="entry name" value="TMEM62_C"/>
</dbReference>
<feature type="transmembrane region" description="Helical" evidence="1">
    <location>
        <begin position="484"/>
        <end position="504"/>
    </location>
</feature>
<evidence type="ECO:0000256" key="1">
    <source>
        <dbReference type="SAM" id="Phobius"/>
    </source>
</evidence>
<gene>
    <name evidence="5" type="ORF">CUNI_LOCUS17608</name>
</gene>
<dbReference type="Pfam" id="PF24394">
    <property type="entry name" value="TMEM62_C"/>
    <property type="match status" value="1"/>
</dbReference>
<feature type="domain" description="TMEM62 Ig-like" evidence="3">
    <location>
        <begin position="306"/>
        <end position="410"/>
    </location>
</feature>
<name>A0A8S3ZVR4_9EUPU</name>
<dbReference type="InterPro" id="IPR013783">
    <property type="entry name" value="Ig-like_fold"/>
</dbReference>
<reference evidence="5" key="1">
    <citation type="submission" date="2021-04" db="EMBL/GenBank/DDBJ databases">
        <authorList>
            <consortium name="Molecular Ecology Group"/>
        </authorList>
    </citation>
    <scope>NUCLEOTIDE SEQUENCE</scope>
</reference>
<dbReference type="PANTHER" id="PTHR14795:SF0">
    <property type="entry name" value="TRANSMEMBRANE PROTEIN 62"/>
    <property type="match status" value="1"/>
</dbReference>
<keyword evidence="1" id="KW-0812">Transmembrane</keyword>
<keyword evidence="6" id="KW-1185">Reference proteome</keyword>
<feature type="transmembrane region" description="Helical" evidence="1">
    <location>
        <begin position="456"/>
        <end position="478"/>
    </location>
</feature>